<evidence type="ECO:0000256" key="3">
    <source>
        <dbReference type="PROSITE-ProRule" id="PRU00284"/>
    </source>
</evidence>
<name>A0A316FD50_9GAMM</name>
<dbReference type="PROSITE" id="PS50111">
    <property type="entry name" value="CHEMOTAXIS_TRANSDUC_2"/>
    <property type="match status" value="1"/>
</dbReference>
<keyword evidence="5" id="KW-1133">Transmembrane helix</keyword>
<keyword evidence="5" id="KW-0812">Transmembrane</keyword>
<dbReference type="Pfam" id="PF00015">
    <property type="entry name" value="MCPsignal"/>
    <property type="match status" value="1"/>
</dbReference>
<keyword evidence="8" id="KW-1185">Reference proteome</keyword>
<organism evidence="7 8">
    <name type="scientific">Pleionea mediterranea</name>
    <dbReference type="NCBI Taxonomy" id="523701"/>
    <lineage>
        <taxon>Bacteria</taxon>
        <taxon>Pseudomonadati</taxon>
        <taxon>Pseudomonadota</taxon>
        <taxon>Gammaproteobacteria</taxon>
        <taxon>Oceanospirillales</taxon>
        <taxon>Pleioneaceae</taxon>
        <taxon>Pleionea</taxon>
    </lineage>
</organism>
<gene>
    <name evidence="7" type="ORF">C8D97_11240</name>
</gene>
<feature type="domain" description="Methyl-accepting transducer" evidence="6">
    <location>
        <begin position="45"/>
        <end position="254"/>
    </location>
</feature>
<accession>A0A316FD50</accession>
<evidence type="ECO:0000256" key="5">
    <source>
        <dbReference type="SAM" id="Phobius"/>
    </source>
</evidence>
<dbReference type="GO" id="GO:0016020">
    <property type="term" value="C:membrane"/>
    <property type="evidence" value="ECO:0007669"/>
    <property type="project" value="UniProtKB-SubCell"/>
</dbReference>
<evidence type="ECO:0000256" key="1">
    <source>
        <dbReference type="ARBA" id="ARBA00004370"/>
    </source>
</evidence>
<proteinExistence type="predicted"/>
<dbReference type="Gene3D" id="1.10.287.950">
    <property type="entry name" value="Methyl-accepting chemotaxis protein"/>
    <property type="match status" value="1"/>
</dbReference>
<feature type="coiled-coil region" evidence="4">
    <location>
        <begin position="30"/>
        <end position="91"/>
    </location>
</feature>
<reference evidence="7 8" key="1">
    <citation type="submission" date="2018-05" db="EMBL/GenBank/DDBJ databases">
        <title>Genomic Encyclopedia of Type Strains, Phase IV (KMG-IV): sequencing the most valuable type-strain genomes for metagenomic binning, comparative biology and taxonomic classification.</title>
        <authorList>
            <person name="Goeker M."/>
        </authorList>
    </citation>
    <scope>NUCLEOTIDE SEQUENCE [LARGE SCALE GENOMIC DNA]</scope>
    <source>
        <strain evidence="7 8">DSM 25350</strain>
    </source>
</reference>
<dbReference type="PANTHER" id="PTHR32089">
    <property type="entry name" value="METHYL-ACCEPTING CHEMOTAXIS PROTEIN MCPB"/>
    <property type="match status" value="1"/>
</dbReference>
<dbReference type="EMBL" id="QGGU01000012">
    <property type="protein sequence ID" value="PWK46804.1"/>
    <property type="molecule type" value="Genomic_DNA"/>
</dbReference>
<evidence type="ECO:0000313" key="8">
    <source>
        <dbReference type="Proteomes" id="UP000245790"/>
    </source>
</evidence>
<dbReference type="PANTHER" id="PTHR32089:SF112">
    <property type="entry name" value="LYSOZYME-LIKE PROTEIN-RELATED"/>
    <property type="match status" value="1"/>
</dbReference>
<keyword evidence="2 3" id="KW-0807">Transducer</keyword>
<keyword evidence="5" id="KW-0472">Membrane</keyword>
<evidence type="ECO:0000313" key="7">
    <source>
        <dbReference type="EMBL" id="PWK46804.1"/>
    </source>
</evidence>
<keyword evidence="4" id="KW-0175">Coiled coil</keyword>
<feature type="transmembrane region" description="Helical" evidence="5">
    <location>
        <begin position="6"/>
        <end position="26"/>
    </location>
</feature>
<comment type="caution">
    <text evidence="7">The sequence shown here is derived from an EMBL/GenBank/DDBJ whole genome shotgun (WGS) entry which is preliminary data.</text>
</comment>
<dbReference type="GO" id="GO:0007165">
    <property type="term" value="P:signal transduction"/>
    <property type="evidence" value="ECO:0007669"/>
    <property type="project" value="UniProtKB-KW"/>
</dbReference>
<dbReference type="SUPFAM" id="SSF58104">
    <property type="entry name" value="Methyl-accepting chemotaxis protein (MCP) signaling domain"/>
    <property type="match status" value="1"/>
</dbReference>
<dbReference type="AlphaFoldDB" id="A0A316FD50"/>
<evidence type="ECO:0000256" key="2">
    <source>
        <dbReference type="ARBA" id="ARBA00023224"/>
    </source>
</evidence>
<comment type="subcellular location">
    <subcellularLocation>
        <location evidence="1">Membrane</location>
    </subcellularLocation>
</comment>
<protein>
    <submittedName>
        <fullName evidence="7">Methyl-accepting chemotaxis protein (MCP) signaling protein</fullName>
    </submittedName>
</protein>
<dbReference type="RefSeq" id="WP_280951694.1">
    <property type="nucleotide sequence ID" value="NZ_QGGU01000012.1"/>
</dbReference>
<dbReference type="Proteomes" id="UP000245790">
    <property type="component" value="Unassembled WGS sequence"/>
</dbReference>
<evidence type="ECO:0000259" key="6">
    <source>
        <dbReference type="PROSITE" id="PS50111"/>
    </source>
</evidence>
<sequence length="254" mass="28628">MTNIILNFVLLIVGGAIGAFAIYYWLNKKLTLLQQTNNELSNELANKVDAELVTQLQQQLESTSQDYEQQLASAEQMKTELAEQFDSERQDITSSLTEQIESIRMQSDNVTGDLKSQLIELQLQLKELADIMITFERWHESLTDLMDHNKAMSEQNGQFYNIVKQIVILALNAAIEAARAGEYGRGFAVVADEVRALALRSQELSDSYRENLYKNDILTTSTFQDIQASGKMIMTELSTAQGQVDKCLNRVSDS</sequence>
<dbReference type="InterPro" id="IPR004089">
    <property type="entry name" value="MCPsignal_dom"/>
</dbReference>
<evidence type="ECO:0000256" key="4">
    <source>
        <dbReference type="SAM" id="Coils"/>
    </source>
</evidence>
<dbReference type="GO" id="GO:0006935">
    <property type="term" value="P:chemotaxis"/>
    <property type="evidence" value="ECO:0007669"/>
    <property type="project" value="UniProtKB-ARBA"/>
</dbReference>